<dbReference type="EMBL" id="JAAVJH010000003">
    <property type="protein sequence ID" value="NJR78330.1"/>
    <property type="molecule type" value="Genomic_DNA"/>
</dbReference>
<name>A0ABX1CK03_9SPHN</name>
<comment type="similarity">
    <text evidence="2">Belongs to the GSP M family.</text>
</comment>
<sequence length="158" mass="16201">MKELRDWFAGRSLRERRLILVMLGLAAVTLVWAAVIMPVRNGLSSTRARYTDAVVRLGEAQAGLAQVKAAQRRAGPPLAGALADAVRTSAQGAGLTLSTLDPDGADRVRAGVASARAGALTAWIAGLEGSGVLAEAVTVAGNGDGTVNAQMTLVRRGA</sequence>
<evidence type="ECO:0000256" key="7">
    <source>
        <dbReference type="ARBA" id="ARBA00022927"/>
    </source>
</evidence>
<proteinExistence type="inferred from homology"/>
<protein>
    <submittedName>
        <fullName evidence="10">Type II secretion system protein M</fullName>
    </submittedName>
</protein>
<accession>A0ABX1CK03</accession>
<evidence type="ECO:0000256" key="1">
    <source>
        <dbReference type="ARBA" id="ARBA00004377"/>
    </source>
</evidence>
<evidence type="ECO:0000256" key="8">
    <source>
        <dbReference type="ARBA" id="ARBA00022989"/>
    </source>
</evidence>
<dbReference type="Proteomes" id="UP000732399">
    <property type="component" value="Unassembled WGS sequence"/>
</dbReference>
<keyword evidence="8" id="KW-1133">Transmembrane helix</keyword>
<keyword evidence="3" id="KW-0813">Transport</keyword>
<keyword evidence="11" id="KW-1185">Reference proteome</keyword>
<dbReference type="InterPro" id="IPR007690">
    <property type="entry name" value="T2SS_GspM"/>
</dbReference>
<evidence type="ECO:0000256" key="2">
    <source>
        <dbReference type="ARBA" id="ARBA00010637"/>
    </source>
</evidence>
<dbReference type="InterPro" id="IPR023229">
    <property type="entry name" value="T2SS_M_periplasmic_sf"/>
</dbReference>
<dbReference type="PROSITE" id="PS50194">
    <property type="entry name" value="FILAMIN_REPEAT"/>
    <property type="match status" value="1"/>
</dbReference>
<reference evidence="10 11" key="1">
    <citation type="submission" date="2020-03" db="EMBL/GenBank/DDBJ databases">
        <authorList>
            <person name="Wang L."/>
            <person name="He N."/>
            <person name="Li Y."/>
            <person name="Fang Y."/>
            <person name="Zhang F."/>
        </authorList>
    </citation>
    <scope>NUCLEOTIDE SEQUENCE [LARGE SCALE GENOMIC DNA]</scope>
    <source>
        <strain evidence="10 11">36D10-4-7</strain>
    </source>
</reference>
<organism evidence="10 11">
    <name type="scientific">Sphingomonas corticis</name>
    <dbReference type="NCBI Taxonomy" id="2722791"/>
    <lineage>
        <taxon>Bacteria</taxon>
        <taxon>Pseudomonadati</taxon>
        <taxon>Pseudomonadota</taxon>
        <taxon>Alphaproteobacteria</taxon>
        <taxon>Sphingomonadales</taxon>
        <taxon>Sphingomonadaceae</taxon>
        <taxon>Sphingomonas</taxon>
    </lineage>
</organism>
<dbReference type="RefSeq" id="WP_168133829.1">
    <property type="nucleotide sequence ID" value="NZ_JAAVJH010000003.1"/>
</dbReference>
<keyword evidence="5" id="KW-0997">Cell inner membrane</keyword>
<evidence type="ECO:0000256" key="6">
    <source>
        <dbReference type="ARBA" id="ARBA00022692"/>
    </source>
</evidence>
<gene>
    <name evidence="10" type="ORF">HBH26_06815</name>
</gene>
<evidence type="ECO:0000256" key="4">
    <source>
        <dbReference type="ARBA" id="ARBA00022475"/>
    </source>
</evidence>
<evidence type="ECO:0000256" key="5">
    <source>
        <dbReference type="ARBA" id="ARBA00022519"/>
    </source>
</evidence>
<evidence type="ECO:0000313" key="10">
    <source>
        <dbReference type="EMBL" id="NJR78330.1"/>
    </source>
</evidence>
<dbReference type="Pfam" id="PF04612">
    <property type="entry name" value="T2SSM"/>
    <property type="match status" value="1"/>
</dbReference>
<keyword evidence="9" id="KW-0472">Membrane</keyword>
<dbReference type="InterPro" id="IPR017868">
    <property type="entry name" value="Filamin/ABP280_repeat-like"/>
</dbReference>
<evidence type="ECO:0000256" key="3">
    <source>
        <dbReference type="ARBA" id="ARBA00022448"/>
    </source>
</evidence>
<dbReference type="Gene3D" id="3.30.1360.100">
    <property type="entry name" value="General secretion pathway protein M, EpsM"/>
    <property type="match status" value="1"/>
</dbReference>
<comment type="caution">
    <text evidence="10">The sequence shown here is derived from an EMBL/GenBank/DDBJ whole genome shotgun (WGS) entry which is preliminary data.</text>
</comment>
<keyword evidence="7" id="KW-0653">Protein transport</keyword>
<keyword evidence="4" id="KW-1003">Cell membrane</keyword>
<dbReference type="SUPFAM" id="SSF103054">
    <property type="entry name" value="General secretion pathway protein M, EpsM"/>
    <property type="match status" value="1"/>
</dbReference>
<keyword evidence="6" id="KW-0812">Transmembrane</keyword>
<comment type="subcellular location">
    <subcellularLocation>
        <location evidence="1">Cell inner membrane</location>
        <topology evidence="1">Single-pass membrane protein</topology>
    </subcellularLocation>
</comment>
<evidence type="ECO:0000313" key="11">
    <source>
        <dbReference type="Proteomes" id="UP000732399"/>
    </source>
</evidence>
<evidence type="ECO:0000256" key="9">
    <source>
        <dbReference type="ARBA" id="ARBA00023136"/>
    </source>
</evidence>